<evidence type="ECO:0000313" key="1">
    <source>
        <dbReference type="EMBL" id="PCK21320.1"/>
    </source>
</evidence>
<dbReference type="CDD" id="cd00298">
    <property type="entry name" value="ACD_sHsps_p23-like"/>
    <property type="match status" value="1"/>
</dbReference>
<dbReference type="InterPro" id="IPR008978">
    <property type="entry name" value="HSP20-like_chaperone"/>
</dbReference>
<reference evidence="1 2" key="1">
    <citation type="submission" date="2017-06" db="EMBL/GenBank/DDBJ databases">
        <title>Draft Genome Sequence of Bacillus sp Strain 36R Isolated from saline sediment at Atanasia, Sonora, Mexico.</title>
        <authorList>
            <person name="Sanchez Diaz R."/>
            <person name="Quiroz Macias M.E."/>
            <person name="Ibarra Gamez J.C."/>
            <person name="Enciso Ibarra J."/>
            <person name="Gomez Gil B."/>
            <person name="Galaviz Silva L."/>
        </authorList>
    </citation>
    <scope>NUCLEOTIDE SEQUENCE [LARGE SCALE GENOMIC DNA]</scope>
    <source>
        <strain evidence="1 2">36R_ATNSAL</strain>
    </source>
</reference>
<gene>
    <name evidence="1" type="ORF">CEY02_08610</name>
</gene>
<comment type="caution">
    <text evidence="1">The sequence shown here is derived from an EMBL/GenBank/DDBJ whole genome shotgun (WGS) entry which is preliminary data.</text>
</comment>
<dbReference type="SUPFAM" id="SSF49764">
    <property type="entry name" value="HSP20-like chaperones"/>
    <property type="match status" value="1"/>
</dbReference>
<accession>A0A2A5IVH4</accession>
<dbReference type="EMBL" id="NKHG01000062">
    <property type="protein sequence ID" value="PCK21320.1"/>
    <property type="molecule type" value="Genomic_DNA"/>
</dbReference>
<dbReference type="OrthoDB" id="2942082at2"/>
<keyword evidence="1" id="KW-0946">Virion</keyword>
<dbReference type="AlphaFoldDB" id="A0A2A5IVH4"/>
<sequence length="132" mass="15620">MENEKQANFSDFLEIDDWLNVLMDDPFAWYDEHLPIDLYETSRDYIIEMDISALSITDLKLTFAGYELIFAYTVTQPNDGEQPFKKSVMLPFYLNDKDIDTEYENQMLSIKINKHSHRQDGAFSFQMPSFKH</sequence>
<proteinExistence type="predicted"/>
<protein>
    <submittedName>
        <fullName evidence="1">Spore coat protein</fullName>
    </submittedName>
</protein>
<dbReference type="Proteomes" id="UP000228754">
    <property type="component" value="Unassembled WGS sequence"/>
</dbReference>
<organism evidence="1 2">
    <name type="scientific">Bacillus pumilus</name>
    <name type="common">Bacillus mesentericus</name>
    <dbReference type="NCBI Taxonomy" id="1408"/>
    <lineage>
        <taxon>Bacteria</taxon>
        <taxon>Bacillati</taxon>
        <taxon>Bacillota</taxon>
        <taxon>Bacilli</taxon>
        <taxon>Bacillales</taxon>
        <taxon>Bacillaceae</taxon>
        <taxon>Bacillus</taxon>
    </lineage>
</organism>
<dbReference type="Gene3D" id="2.60.40.790">
    <property type="match status" value="1"/>
</dbReference>
<name>A0A2A5IVH4_BACPU</name>
<keyword evidence="1" id="KW-0167">Capsid protein</keyword>
<evidence type="ECO:0000313" key="2">
    <source>
        <dbReference type="Proteomes" id="UP000228754"/>
    </source>
</evidence>